<evidence type="ECO:0000259" key="3">
    <source>
        <dbReference type="Pfam" id="PF13800"/>
    </source>
</evidence>
<comment type="caution">
    <text evidence="4">The sequence shown here is derived from an EMBL/GenBank/DDBJ whole genome shotgun (WGS) entry which is preliminary data.</text>
</comment>
<feature type="domain" description="Sigma factor regulator C-terminal" evidence="2">
    <location>
        <begin position="160"/>
        <end position="324"/>
    </location>
</feature>
<keyword evidence="1" id="KW-0812">Transmembrane</keyword>
<proteinExistence type="predicted"/>
<sequence>MADWSPDKEKKILTKYRFALTFRVVKVLIAALFFFWIYMLAVTISYDSLHLDRKHIFYTQLAMDWTQPNIHKDFGGFAQSEITPFFTQKISYPVTRRVGKEEQPAGEMQIRKGLLNSYSARTLSYYQPDQEGGFRFYFPEDPKTGGNLDAEDSNGVWVALDKVHEGTVAEAAFSTDRFMEPEELFTLLEPFDLDVLWMPLYTGELKTFKGNTGSGGNSISPIPAFGLTGGREISDDRMSESEYEFTPEMLGKNEELMLGQMEKLLKNERKSYYERFLGLGYLEERHAYLKENGFQVYGAVVTGPVKELLKLREVKELRGAQLGEMEYWNWTE</sequence>
<dbReference type="Proteomes" id="UP000322139">
    <property type="component" value="Unassembled WGS sequence"/>
</dbReference>
<evidence type="ECO:0000259" key="2">
    <source>
        <dbReference type="Pfam" id="PF13791"/>
    </source>
</evidence>
<evidence type="ECO:0000313" key="4">
    <source>
        <dbReference type="EMBL" id="TYS46966.1"/>
    </source>
</evidence>
<dbReference type="Pfam" id="PF13800">
    <property type="entry name" value="Sigma_reg_N"/>
    <property type="match status" value="1"/>
</dbReference>
<dbReference type="RefSeq" id="WP_148975684.1">
    <property type="nucleotide sequence ID" value="NZ_VTER01000007.1"/>
</dbReference>
<feature type="domain" description="Sigma factor regulator N-terminal" evidence="3">
    <location>
        <begin position="10"/>
        <end position="103"/>
    </location>
</feature>
<dbReference type="Pfam" id="PF13791">
    <property type="entry name" value="Sigma_reg_C"/>
    <property type="match status" value="1"/>
</dbReference>
<evidence type="ECO:0008006" key="6">
    <source>
        <dbReference type="Google" id="ProtNLM"/>
    </source>
</evidence>
<organism evidence="4 5">
    <name type="scientific">Bacillus infantis</name>
    <dbReference type="NCBI Taxonomy" id="324767"/>
    <lineage>
        <taxon>Bacteria</taxon>
        <taxon>Bacillati</taxon>
        <taxon>Bacillota</taxon>
        <taxon>Bacilli</taxon>
        <taxon>Bacillales</taxon>
        <taxon>Bacillaceae</taxon>
        <taxon>Bacillus</taxon>
    </lineage>
</organism>
<keyword evidence="1" id="KW-0472">Membrane</keyword>
<dbReference type="InterPro" id="IPR029101">
    <property type="entry name" value="Sigma_reg_N"/>
</dbReference>
<evidence type="ECO:0000256" key="1">
    <source>
        <dbReference type="SAM" id="Phobius"/>
    </source>
</evidence>
<reference evidence="4 5" key="1">
    <citation type="submission" date="2019-08" db="EMBL/GenBank/DDBJ databases">
        <title>Bacillus genomes from the desert of Cuatro Cienegas, Coahuila.</title>
        <authorList>
            <person name="Olmedo-Alvarez G."/>
        </authorList>
    </citation>
    <scope>NUCLEOTIDE SEQUENCE [LARGE SCALE GENOMIC DNA]</scope>
    <source>
        <strain evidence="4 5">CH446_14T</strain>
    </source>
</reference>
<evidence type="ECO:0000313" key="5">
    <source>
        <dbReference type="Proteomes" id="UP000322139"/>
    </source>
</evidence>
<dbReference type="EMBL" id="VTER01000007">
    <property type="protein sequence ID" value="TYS46966.1"/>
    <property type="molecule type" value="Genomic_DNA"/>
</dbReference>
<gene>
    <name evidence="4" type="ORF">FZD51_16015</name>
</gene>
<keyword evidence="1" id="KW-1133">Transmembrane helix</keyword>
<protein>
    <recommendedName>
        <fullName evidence="6">Sigma-M negative effector</fullName>
    </recommendedName>
</protein>
<name>A0A5D4RAX4_9BACI</name>
<dbReference type="AlphaFoldDB" id="A0A5D4RAX4"/>
<feature type="transmembrane region" description="Helical" evidence="1">
    <location>
        <begin position="20"/>
        <end position="41"/>
    </location>
</feature>
<accession>A0A5D4RAX4</accession>
<dbReference type="InterPro" id="IPR025672">
    <property type="entry name" value="Sigma_reg_C_dom"/>
</dbReference>